<keyword evidence="1" id="KW-1133">Transmembrane helix</keyword>
<evidence type="ECO:0000313" key="4">
    <source>
        <dbReference type="Proteomes" id="UP000249364"/>
    </source>
</evidence>
<reference evidence="3 4" key="1">
    <citation type="submission" date="2018-06" db="EMBL/GenBank/DDBJ databases">
        <title>Genomic Encyclopedia of Archaeal and Bacterial Type Strains, Phase II (KMG-II): from individual species to whole genera.</title>
        <authorList>
            <person name="Goeker M."/>
        </authorList>
    </citation>
    <scope>NUCLEOTIDE SEQUENCE [LARGE SCALE GENOMIC DNA]</scope>
    <source>
        <strain evidence="3 4">DSM 13087</strain>
    </source>
</reference>
<dbReference type="InterPro" id="IPR042150">
    <property type="entry name" value="MmRce1-like"/>
</dbReference>
<evidence type="ECO:0000259" key="2">
    <source>
        <dbReference type="Pfam" id="PF02517"/>
    </source>
</evidence>
<organism evidence="3 4">
    <name type="scientific">Roseinatronobacter thiooxidans</name>
    <dbReference type="NCBI Taxonomy" id="121821"/>
    <lineage>
        <taxon>Bacteria</taxon>
        <taxon>Pseudomonadati</taxon>
        <taxon>Pseudomonadota</taxon>
        <taxon>Alphaproteobacteria</taxon>
        <taxon>Rhodobacterales</taxon>
        <taxon>Paracoccaceae</taxon>
        <taxon>Roseinatronobacter</taxon>
    </lineage>
</organism>
<dbReference type="GO" id="GO:0080120">
    <property type="term" value="P:CAAX-box protein maturation"/>
    <property type="evidence" value="ECO:0007669"/>
    <property type="project" value="UniProtKB-ARBA"/>
</dbReference>
<dbReference type="Pfam" id="PF02517">
    <property type="entry name" value="Rce1-like"/>
    <property type="match status" value="1"/>
</dbReference>
<dbReference type="GO" id="GO:0004175">
    <property type="term" value="F:endopeptidase activity"/>
    <property type="evidence" value="ECO:0007669"/>
    <property type="project" value="UniProtKB-ARBA"/>
</dbReference>
<dbReference type="RefSeq" id="WP_071470634.1">
    <property type="nucleotide sequence ID" value="NZ_MEHT01000045.1"/>
</dbReference>
<feature type="domain" description="CAAX prenyl protease 2/Lysostaphin resistance protein A-like" evidence="2">
    <location>
        <begin position="126"/>
        <end position="226"/>
    </location>
</feature>
<dbReference type="PANTHER" id="PTHR35797:SF1">
    <property type="entry name" value="PROTEASE"/>
    <property type="match status" value="1"/>
</dbReference>
<feature type="transmembrane region" description="Helical" evidence="1">
    <location>
        <begin position="90"/>
        <end position="111"/>
    </location>
</feature>
<feature type="transmembrane region" description="Helical" evidence="1">
    <location>
        <begin position="233"/>
        <end position="251"/>
    </location>
</feature>
<comment type="caution">
    <text evidence="3">The sequence shown here is derived from an EMBL/GenBank/DDBJ whole genome shotgun (WGS) entry which is preliminary data.</text>
</comment>
<evidence type="ECO:0000313" key="3">
    <source>
        <dbReference type="EMBL" id="PZX46812.1"/>
    </source>
</evidence>
<keyword evidence="4" id="KW-1185">Reference proteome</keyword>
<keyword evidence="1" id="KW-0812">Transmembrane</keyword>
<dbReference type="PANTHER" id="PTHR35797">
    <property type="entry name" value="PROTEASE-RELATED"/>
    <property type="match status" value="1"/>
</dbReference>
<gene>
    <name evidence="3" type="ORF">LY56_01021</name>
</gene>
<dbReference type="InterPro" id="IPR003675">
    <property type="entry name" value="Rce1/LyrA-like_dom"/>
</dbReference>
<evidence type="ECO:0000256" key="1">
    <source>
        <dbReference type="SAM" id="Phobius"/>
    </source>
</evidence>
<keyword evidence="1" id="KW-0472">Membrane</keyword>
<feature type="transmembrane region" description="Helical" evidence="1">
    <location>
        <begin position="192"/>
        <end position="221"/>
    </location>
</feature>
<accession>A0A2W7S8B4</accession>
<feature type="transmembrane region" description="Helical" evidence="1">
    <location>
        <begin position="160"/>
        <end position="180"/>
    </location>
</feature>
<protein>
    <recommendedName>
        <fullName evidence="2">CAAX prenyl protease 2/Lysostaphin resistance protein A-like domain-containing protein</fullName>
    </recommendedName>
</protein>
<dbReference type="OrthoDB" id="3693644at2"/>
<feature type="transmembrane region" description="Helical" evidence="1">
    <location>
        <begin position="46"/>
        <end position="70"/>
    </location>
</feature>
<dbReference type="AlphaFoldDB" id="A0A2W7S8B4"/>
<dbReference type="STRING" id="121821.GCA_001870675_02829"/>
<sequence length="275" mass="30585">MRDTAFEPPVHSVYVFFFLTFAIAWGGMGLVFVFQDAVEAVLGPMGATHPLFILAVWSPAISGILLILWYGRLAGLRRYLSRLLLWRAPVGWYLLLLIGLPAIFYLGAALGGMSMREALAQPPLRELLPLIAFMLILGPVEELGWRGYATPLLQRRMAPFWAGLVVGVFWALWHVPAFFLDGTPQSGWDVMPFVIGAIGVSIILTAFFNAARGSILVAILFHWQLNMPMWPDAQPWDMYLFIVLAVIVVWVKRSDMFSRMGAVTEVMPASTGSPS</sequence>
<name>A0A2W7S8B4_9RHOB</name>
<feature type="transmembrane region" description="Helical" evidence="1">
    <location>
        <begin position="12"/>
        <end position="34"/>
    </location>
</feature>
<dbReference type="Proteomes" id="UP000249364">
    <property type="component" value="Unassembled WGS sequence"/>
</dbReference>
<proteinExistence type="predicted"/>
<dbReference type="EMBL" id="QKZQ01000003">
    <property type="protein sequence ID" value="PZX46812.1"/>
    <property type="molecule type" value="Genomic_DNA"/>
</dbReference>